<dbReference type="PROSITE" id="PS51718">
    <property type="entry name" value="G_DYNAMIN_2"/>
    <property type="match status" value="1"/>
</dbReference>
<protein>
    <submittedName>
        <fullName evidence="3">Dynamin family protein</fullName>
    </submittedName>
</protein>
<dbReference type="Pfam" id="PF21808">
    <property type="entry name" value="Dynamin-like_hel_bact"/>
    <property type="match status" value="1"/>
</dbReference>
<feature type="domain" description="Dynamin-type G" evidence="2">
    <location>
        <begin position="51"/>
        <end position="323"/>
    </location>
</feature>
<dbReference type="InterPro" id="IPR049399">
    <property type="entry name" value="BDLP-like_hel"/>
</dbReference>
<organism evidence="3 4">
    <name type="scientific">Anaerovibrio lipolyticus DSM 3074</name>
    <dbReference type="NCBI Taxonomy" id="1120997"/>
    <lineage>
        <taxon>Bacteria</taxon>
        <taxon>Bacillati</taxon>
        <taxon>Bacillota</taxon>
        <taxon>Negativicutes</taxon>
        <taxon>Selenomonadales</taxon>
        <taxon>Selenomonadaceae</taxon>
        <taxon>Anaerovibrio</taxon>
    </lineage>
</organism>
<dbReference type="EMBL" id="FQYW01000028">
    <property type="protein sequence ID" value="SHJ06592.1"/>
    <property type="molecule type" value="Genomic_DNA"/>
</dbReference>
<dbReference type="Pfam" id="PF00350">
    <property type="entry name" value="Dynamin_N"/>
    <property type="match status" value="1"/>
</dbReference>
<dbReference type="SUPFAM" id="SSF52540">
    <property type="entry name" value="P-loop containing nucleoside triphosphate hydrolases"/>
    <property type="match status" value="1"/>
</dbReference>
<evidence type="ECO:0000313" key="3">
    <source>
        <dbReference type="EMBL" id="SHJ06592.1"/>
    </source>
</evidence>
<dbReference type="GO" id="GO:0005525">
    <property type="term" value="F:GTP binding"/>
    <property type="evidence" value="ECO:0007669"/>
    <property type="project" value="InterPro"/>
</dbReference>
<feature type="transmembrane region" description="Helical" evidence="1">
    <location>
        <begin position="503"/>
        <end position="528"/>
    </location>
</feature>
<dbReference type="InterPro" id="IPR027417">
    <property type="entry name" value="P-loop_NTPase"/>
</dbReference>
<dbReference type="PANTHER" id="PTHR43681:SF1">
    <property type="entry name" value="SARCALUMENIN"/>
    <property type="match status" value="1"/>
</dbReference>
<dbReference type="AlphaFoldDB" id="A0A1M6G9K1"/>
<dbReference type="CDD" id="cd09912">
    <property type="entry name" value="DLP_2"/>
    <property type="match status" value="1"/>
</dbReference>
<dbReference type="InterPro" id="IPR030381">
    <property type="entry name" value="G_DYNAMIN_dom"/>
</dbReference>
<dbReference type="Gene3D" id="3.40.50.300">
    <property type="entry name" value="P-loop containing nucleotide triphosphate hydrolases"/>
    <property type="match status" value="1"/>
</dbReference>
<keyword evidence="1" id="KW-0812">Transmembrane</keyword>
<dbReference type="InterPro" id="IPR051943">
    <property type="entry name" value="TRAFAC_Dynamin-like_GTPase"/>
</dbReference>
<proteinExistence type="predicted"/>
<dbReference type="Proteomes" id="UP000191240">
    <property type="component" value="Unassembled WGS sequence"/>
</dbReference>
<evidence type="ECO:0000313" key="4">
    <source>
        <dbReference type="Proteomes" id="UP000191240"/>
    </source>
</evidence>
<sequence>MKWGNCMLELTNYFSKRDRLQKILSSIRVVLSDFNLKNKEEAIKADFYRLNDEHFNLVVVGEFSRGKSTFVNALLGRRMLPVSKSPTTAVISKIIYGETSEYIVHYKSGESKTISESEFNDIKAQSEGDVLSLDGLKDKLKSLVKHQEKLDDIDFVEIRYPLSLCKNNVEVVDTPGTNDLNVGRVDITYNYLKKADAAILVLMATQALTKSEMEFLREQIIGNQVNDIFVVINGKDQCKTEDEQERVIKYVSDNLAKVVSHELKVFLVSSKQALTWRRKEGGEKLPMSAAKFLPKSIEQTGFPTFEEAIGKFLDDERGNVKLEKYVRKAQSYLNDIDSQINAQYDAADHSTDELKEQLAQMQPKVRRAQSASRFIMESMKTRLLAKEAEITNASRQAFMDMRQATTDAFNECDLGDSPEKIKHKIDVATTPIQKAFMEDTIRQQNNWMQAEWNKALAEVKAIWSDIDLKSTVNVKLPAHFDFSSDITTGVELSSAKGITGGDIAAGAVACALGFGWLALGVAAIGIIANSQENTKRRADMQQQLRTNFDSKYETFNRNVVSRYNDYVSRNCKKLQSAIDARLNDMEQSLNSIIQLKEESEGDAAKIMAKLKEKKAVVERLRRELDEVMA</sequence>
<gene>
    <name evidence="3" type="ORF">SAMN02745671_02567</name>
</gene>
<keyword evidence="1" id="KW-0472">Membrane</keyword>
<reference evidence="3 4" key="1">
    <citation type="submission" date="2016-11" db="EMBL/GenBank/DDBJ databases">
        <authorList>
            <person name="Jaros S."/>
            <person name="Januszkiewicz K."/>
            <person name="Wedrychowicz H."/>
        </authorList>
    </citation>
    <scope>NUCLEOTIDE SEQUENCE [LARGE SCALE GENOMIC DNA]</scope>
    <source>
        <strain evidence="3 4">DSM 3074</strain>
    </source>
</reference>
<dbReference type="InterPro" id="IPR045063">
    <property type="entry name" value="Dynamin_N"/>
</dbReference>
<evidence type="ECO:0000259" key="2">
    <source>
        <dbReference type="PROSITE" id="PS51718"/>
    </source>
</evidence>
<keyword evidence="1" id="KW-1133">Transmembrane helix</keyword>
<evidence type="ECO:0000256" key="1">
    <source>
        <dbReference type="SAM" id="Phobius"/>
    </source>
</evidence>
<accession>A0A1M6G9K1</accession>
<name>A0A1M6G9K1_9FIRM</name>
<dbReference type="PANTHER" id="PTHR43681">
    <property type="entry name" value="TRANSMEMBRANE GTPASE FZO"/>
    <property type="match status" value="1"/>
</dbReference>